<sequence>MPVDVPDKEVQAIYDLALEVARKAGVLIREAFVKEKSVETKDSEADLVTETDQAVEKFVHDMIKAKYPDHKFIGEETFAETGQKCELTDEPTWIIDPIDGTTNFVHRVQEVSFSLGVTINKKPVIGIVYAPVKEEMFTARLGQGAFCNDQRLKANSITELKKSLGIVEGGSARDPAVVQDKITNIHSILKNCHGFRAYGSCAINLCHVAAGRGDFYVEYGVHIWDFIAGVLIAQEAGASVCDPEGGELSLLRRRLLCACTPELIVQIPPILTHLDMGSD</sequence>
<dbReference type="PRINTS" id="PR00378">
    <property type="entry name" value="LIIMPHPHTASE"/>
</dbReference>
<evidence type="ECO:0000256" key="6">
    <source>
        <dbReference type="ARBA" id="ARBA00022801"/>
    </source>
</evidence>
<dbReference type="PANTHER" id="PTHR20854:SF4">
    <property type="entry name" value="INOSITOL-1-MONOPHOSPHATASE-RELATED"/>
    <property type="match status" value="1"/>
</dbReference>
<dbReference type="PROSITE" id="PS00629">
    <property type="entry name" value="IMP_1"/>
    <property type="match status" value="1"/>
</dbReference>
<evidence type="ECO:0000256" key="7">
    <source>
        <dbReference type="ARBA" id="ARBA00022842"/>
    </source>
</evidence>
<dbReference type="PANTHER" id="PTHR20854">
    <property type="entry name" value="INOSITOL MONOPHOSPHATASE"/>
    <property type="match status" value="1"/>
</dbReference>
<dbReference type="InterPro" id="IPR033942">
    <property type="entry name" value="IMPase"/>
</dbReference>
<evidence type="ECO:0000256" key="8">
    <source>
        <dbReference type="RuleBase" id="RU364068"/>
    </source>
</evidence>
<keyword evidence="6 8" id="KW-0378">Hydrolase</keyword>
<evidence type="ECO:0000256" key="5">
    <source>
        <dbReference type="ARBA" id="ARBA00022723"/>
    </source>
</evidence>
<keyword evidence="5 8" id="KW-0479">Metal-binding</keyword>
<evidence type="ECO:0000256" key="2">
    <source>
        <dbReference type="ARBA" id="ARBA00001946"/>
    </source>
</evidence>
<dbReference type="PRINTS" id="PR00377">
    <property type="entry name" value="IMPHPHTASES"/>
</dbReference>
<proteinExistence type="inferred from homology"/>
<organism evidence="9 10">
    <name type="scientific">Aplysia californica</name>
    <name type="common">California sea hare</name>
    <dbReference type="NCBI Taxonomy" id="6500"/>
    <lineage>
        <taxon>Eukaryota</taxon>
        <taxon>Metazoa</taxon>
        <taxon>Spiralia</taxon>
        <taxon>Lophotrochozoa</taxon>
        <taxon>Mollusca</taxon>
        <taxon>Gastropoda</taxon>
        <taxon>Heterobranchia</taxon>
        <taxon>Euthyneura</taxon>
        <taxon>Tectipleura</taxon>
        <taxon>Aplysiida</taxon>
        <taxon>Aplysioidea</taxon>
        <taxon>Aplysiidae</taxon>
        <taxon>Aplysia</taxon>
    </lineage>
</organism>
<comment type="pathway">
    <text evidence="3 8">Polyol metabolism; myo-inositol biosynthesis; myo-inositol from D-glucose 6-phosphate: step 2/2.</text>
</comment>
<name>A0ABM0JMB6_APLCA</name>
<evidence type="ECO:0000256" key="3">
    <source>
        <dbReference type="ARBA" id="ARBA00005152"/>
    </source>
</evidence>
<dbReference type="Proteomes" id="UP000694888">
    <property type="component" value="Unplaced"/>
</dbReference>
<comment type="catalytic activity">
    <reaction evidence="1 8">
        <text>a myo-inositol phosphate + H2O = myo-inositol + phosphate</text>
        <dbReference type="Rhea" id="RHEA:24056"/>
        <dbReference type="ChEBI" id="CHEBI:15377"/>
        <dbReference type="ChEBI" id="CHEBI:17268"/>
        <dbReference type="ChEBI" id="CHEBI:43474"/>
        <dbReference type="ChEBI" id="CHEBI:84139"/>
        <dbReference type="EC" id="3.1.3.25"/>
    </reaction>
</comment>
<reference evidence="10" key="1">
    <citation type="submission" date="2025-08" db="UniProtKB">
        <authorList>
            <consortium name="RefSeq"/>
        </authorList>
    </citation>
    <scope>IDENTIFICATION</scope>
</reference>
<dbReference type="Pfam" id="PF00459">
    <property type="entry name" value="Inositol_P"/>
    <property type="match status" value="1"/>
</dbReference>
<dbReference type="RefSeq" id="XP_005097043.1">
    <property type="nucleotide sequence ID" value="XM_005096986.2"/>
</dbReference>
<accession>A0ABM0JMB6</accession>
<dbReference type="Gene3D" id="3.30.540.10">
    <property type="entry name" value="Fructose-1,6-Bisphosphatase, subunit A, domain 1"/>
    <property type="match status" value="1"/>
</dbReference>
<evidence type="ECO:0000256" key="4">
    <source>
        <dbReference type="ARBA" id="ARBA00009759"/>
    </source>
</evidence>
<dbReference type="SUPFAM" id="SSF56655">
    <property type="entry name" value="Carbohydrate phosphatase"/>
    <property type="match status" value="1"/>
</dbReference>
<dbReference type="InterPro" id="IPR020552">
    <property type="entry name" value="Inositol_monoPase_Li-sen"/>
</dbReference>
<protein>
    <recommendedName>
        <fullName evidence="8">Inositol-1-monophosphatase</fullName>
        <ecNumber evidence="8">3.1.3.25</ecNumber>
    </recommendedName>
</protein>
<dbReference type="InterPro" id="IPR000760">
    <property type="entry name" value="Inositol_monophosphatase-like"/>
</dbReference>
<dbReference type="InterPro" id="IPR020583">
    <property type="entry name" value="Inositol_monoP_metal-BS"/>
</dbReference>
<evidence type="ECO:0000256" key="1">
    <source>
        <dbReference type="ARBA" id="ARBA00001033"/>
    </source>
</evidence>
<gene>
    <name evidence="10" type="primary">LOC101862109</name>
</gene>
<dbReference type="GeneID" id="101862109"/>
<comment type="similarity">
    <text evidence="4 8">Belongs to the inositol monophosphatase superfamily.</text>
</comment>
<dbReference type="Gene3D" id="3.40.190.80">
    <property type="match status" value="1"/>
</dbReference>
<dbReference type="CDD" id="cd01639">
    <property type="entry name" value="IMPase"/>
    <property type="match status" value="1"/>
</dbReference>
<evidence type="ECO:0000313" key="9">
    <source>
        <dbReference type="Proteomes" id="UP000694888"/>
    </source>
</evidence>
<keyword evidence="7 8" id="KW-0460">Magnesium</keyword>
<comment type="cofactor">
    <cofactor evidence="2 8">
        <name>Mg(2+)</name>
        <dbReference type="ChEBI" id="CHEBI:18420"/>
    </cofactor>
</comment>
<dbReference type="EC" id="3.1.3.25" evidence="8"/>
<evidence type="ECO:0000313" key="10">
    <source>
        <dbReference type="RefSeq" id="XP_005097043.1"/>
    </source>
</evidence>
<keyword evidence="9" id="KW-1185">Reference proteome</keyword>